<comment type="subcellular location">
    <subcellularLocation>
        <location evidence="1">Cytoplasm</location>
    </subcellularLocation>
</comment>
<dbReference type="AlphaFoldDB" id="A0A2G9FWR2"/>
<dbReference type="PROSITE" id="PS51354">
    <property type="entry name" value="GLUTAREDOXIN_2"/>
    <property type="match status" value="1"/>
</dbReference>
<protein>
    <submittedName>
        <fullName evidence="5">Glutaredoxin</fullName>
    </submittedName>
</protein>
<proteinExistence type="inferred from homology"/>
<keyword evidence="3" id="KW-0963">Cytoplasm</keyword>
<dbReference type="Proteomes" id="UP000231279">
    <property type="component" value="Unassembled WGS sequence"/>
</dbReference>
<keyword evidence="6" id="KW-1185">Reference proteome</keyword>
<evidence type="ECO:0000256" key="1">
    <source>
        <dbReference type="ARBA" id="ARBA00004496"/>
    </source>
</evidence>
<evidence type="ECO:0000256" key="3">
    <source>
        <dbReference type="ARBA" id="ARBA00022490"/>
    </source>
</evidence>
<keyword evidence="4" id="KW-0676">Redox-active center</keyword>
<dbReference type="EMBL" id="NKXS01009575">
    <property type="protein sequence ID" value="PIM97500.1"/>
    <property type="molecule type" value="Genomic_DNA"/>
</dbReference>
<name>A0A2G9FWR2_9LAMI</name>
<dbReference type="NCBIfam" id="TIGR02189">
    <property type="entry name" value="GlrX-like_plant"/>
    <property type="match status" value="1"/>
</dbReference>
<dbReference type="InterPro" id="IPR036249">
    <property type="entry name" value="Thioredoxin-like_sf"/>
</dbReference>
<comment type="caution">
    <text evidence="5">The sequence shown here is derived from an EMBL/GenBank/DDBJ whole genome shotgun (WGS) entry which is preliminary data.</text>
</comment>
<organism evidence="5 6">
    <name type="scientific">Handroanthus impetiginosus</name>
    <dbReference type="NCBI Taxonomy" id="429701"/>
    <lineage>
        <taxon>Eukaryota</taxon>
        <taxon>Viridiplantae</taxon>
        <taxon>Streptophyta</taxon>
        <taxon>Embryophyta</taxon>
        <taxon>Tracheophyta</taxon>
        <taxon>Spermatophyta</taxon>
        <taxon>Magnoliopsida</taxon>
        <taxon>eudicotyledons</taxon>
        <taxon>Gunneridae</taxon>
        <taxon>Pentapetalae</taxon>
        <taxon>asterids</taxon>
        <taxon>lamiids</taxon>
        <taxon>Lamiales</taxon>
        <taxon>Bignoniaceae</taxon>
        <taxon>Crescentiina</taxon>
        <taxon>Tabebuia alliance</taxon>
        <taxon>Handroanthus</taxon>
    </lineage>
</organism>
<gene>
    <name evidence="5" type="ORF">CDL12_30030</name>
</gene>
<dbReference type="STRING" id="429701.A0A2G9FWR2"/>
<dbReference type="PANTHER" id="PTHR10168">
    <property type="entry name" value="GLUTAREDOXIN"/>
    <property type="match status" value="1"/>
</dbReference>
<accession>A0A2G9FWR2</accession>
<dbReference type="InterPro" id="IPR011905">
    <property type="entry name" value="GlrX-like_pln_2"/>
</dbReference>
<evidence type="ECO:0000256" key="4">
    <source>
        <dbReference type="ARBA" id="ARBA00023284"/>
    </source>
</evidence>
<reference evidence="6" key="1">
    <citation type="journal article" date="2018" name="Gigascience">
        <title>Genome assembly of the Pink Ipe (Handroanthus impetiginosus, Bignoniaceae), a highly valued, ecologically keystone Neotropical timber forest tree.</title>
        <authorList>
            <person name="Silva-Junior O.B."/>
            <person name="Grattapaglia D."/>
            <person name="Novaes E."/>
            <person name="Collevatti R.G."/>
        </authorList>
    </citation>
    <scope>NUCLEOTIDE SEQUENCE [LARGE SCALE GENOMIC DNA]</scope>
    <source>
        <strain evidence="6">cv. UFG-1</strain>
    </source>
</reference>
<evidence type="ECO:0000313" key="6">
    <source>
        <dbReference type="Proteomes" id="UP000231279"/>
    </source>
</evidence>
<comment type="similarity">
    <text evidence="2">Belongs to the glutaredoxin family. CC-type subfamily.</text>
</comment>
<evidence type="ECO:0000256" key="2">
    <source>
        <dbReference type="ARBA" id="ARBA00007568"/>
    </source>
</evidence>
<sequence length="146" mass="16513">MQEAIPYRIWRHAPPSTYQTAVRTPTRSGSIRVINGGLRVDLKRLVKENAVIVFARRGCCMYHVVKILLQSVGANHAVYEVEEKDEDDIRGELQKADDGCIRKDGHFQFPAVFISGRWFGGLDRIIATHITEELTPLLKQAGALWL</sequence>
<evidence type="ECO:0000313" key="5">
    <source>
        <dbReference type="EMBL" id="PIM97500.1"/>
    </source>
</evidence>
<dbReference type="Gene3D" id="3.40.30.10">
    <property type="entry name" value="Glutaredoxin"/>
    <property type="match status" value="1"/>
</dbReference>
<dbReference type="GO" id="GO:0005737">
    <property type="term" value="C:cytoplasm"/>
    <property type="evidence" value="ECO:0007669"/>
    <property type="project" value="UniProtKB-SubCell"/>
</dbReference>
<dbReference type="SUPFAM" id="SSF52833">
    <property type="entry name" value="Thioredoxin-like"/>
    <property type="match status" value="1"/>
</dbReference>
<dbReference type="OrthoDB" id="909363at2759"/>